<gene>
    <name evidence="2" type="primary">LOC132803602</name>
</gene>
<sequence>MRKKGHREREKLLAEFKSSYLISFGEYRERGIKANNLEELNKIIHAVVCADLTVKKSDKEPPQDTINVYGCKPHQMHMGHERLLFNLKKLTYEERKNQLIEGLTKLGQWHKFSKVHSLNFSP</sequence>
<keyword evidence="1" id="KW-1185">Reference proteome</keyword>
<dbReference type="Proteomes" id="UP001652623">
    <property type="component" value="Chromosome 4"/>
</dbReference>
<dbReference type="GeneID" id="132803602"/>
<proteinExistence type="predicted"/>
<name>A0ABM4A7Y1_ZIZJJ</name>
<evidence type="ECO:0000313" key="1">
    <source>
        <dbReference type="Proteomes" id="UP001652623"/>
    </source>
</evidence>
<evidence type="ECO:0000313" key="2">
    <source>
        <dbReference type="RefSeq" id="XP_060672827.1"/>
    </source>
</evidence>
<dbReference type="RefSeq" id="XP_060672827.1">
    <property type="nucleotide sequence ID" value="XM_060816844.1"/>
</dbReference>
<protein>
    <submittedName>
        <fullName evidence="2">Large ribosomal subunit protein uL18-like</fullName>
    </submittedName>
</protein>
<organism evidence="1 2">
    <name type="scientific">Ziziphus jujuba</name>
    <name type="common">Chinese jujube</name>
    <name type="synonym">Ziziphus sativa</name>
    <dbReference type="NCBI Taxonomy" id="326968"/>
    <lineage>
        <taxon>Eukaryota</taxon>
        <taxon>Viridiplantae</taxon>
        <taxon>Streptophyta</taxon>
        <taxon>Embryophyta</taxon>
        <taxon>Tracheophyta</taxon>
        <taxon>Spermatophyta</taxon>
        <taxon>Magnoliopsida</taxon>
        <taxon>eudicotyledons</taxon>
        <taxon>Gunneridae</taxon>
        <taxon>Pentapetalae</taxon>
        <taxon>rosids</taxon>
        <taxon>fabids</taxon>
        <taxon>Rosales</taxon>
        <taxon>Rhamnaceae</taxon>
        <taxon>Paliureae</taxon>
        <taxon>Ziziphus</taxon>
    </lineage>
</organism>
<accession>A0ABM4A7Y1</accession>
<dbReference type="Gene3D" id="3.30.420.100">
    <property type="match status" value="1"/>
</dbReference>
<reference evidence="2" key="1">
    <citation type="submission" date="2025-08" db="UniProtKB">
        <authorList>
            <consortium name="RefSeq"/>
        </authorList>
    </citation>
    <scope>IDENTIFICATION</scope>
    <source>
        <tissue evidence="2">Seedling</tissue>
    </source>
</reference>